<dbReference type="InterPro" id="IPR010985">
    <property type="entry name" value="Ribbon_hlx_hlx"/>
</dbReference>
<comment type="caution">
    <text evidence="3">The sequence shown here is derived from an EMBL/GenBank/DDBJ whole genome shotgun (WGS) entry which is preliminary data.</text>
</comment>
<dbReference type="Gene3D" id="6.10.10.120">
    <property type="entry name" value="Antitoxin ParD1-like"/>
    <property type="match status" value="1"/>
</dbReference>
<evidence type="ECO:0000313" key="4">
    <source>
        <dbReference type="Proteomes" id="UP001596056"/>
    </source>
</evidence>
<dbReference type="PANTHER" id="PTHR36582">
    <property type="entry name" value="ANTITOXIN PARD"/>
    <property type="match status" value="1"/>
</dbReference>
<sequence>MPKTTSVALGDHFTGFIAEQMNSGRYASASEVVRAGLRLLEEREQALGRLREEIRRGEEGPFIEVEDIDAYFDDLIERAQREA</sequence>
<reference evidence="4" key="1">
    <citation type="journal article" date="2019" name="Int. J. Syst. Evol. Microbiol.">
        <title>The Global Catalogue of Microorganisms (GCM) 10K type strain sequencing project: providing services to taxonomists for standard genome sequencing and annotation.</title>
        <authorList>
            <consortium name="The Broad Institute Genomics Platform"/>
            <consortium name="The Broad Institute Genome Sequencing Center for Infectious Disease"/>
            <person name="Wu L."/>
            <person name="Ma J."/>
        </authorList>
    </citation>
    <scope>NUCLEOTIDE SEQUENCE [LARGE SCALE GENOMIC DNA]</scope>
    <source>
        <strain evidence="4">KACC 11588</strain>
    </source>
</reference>
<proteinExistence type="inferred from homology"/>
<dbReference type="PANTHER" id="PTHR36582:SF2">
    <property type="entry name" value="ANTITOXIN PARD"/>
    <property type="match status" value="1"/>
</dbReference>
<dbReference type="InterPro" id="IPR038296">
    <property type="entry name" value="ParD_sf"/>
</dbReference>
<organism evidence="3 4">
    <name type="scientific">Rubellimicrobium aerolatum</name>
    <dbReference type="NCBI Taxonomy" id="490979"/>
    <lineage>
        <taxon>Bacteria</taxon>
        <taxon>Pseudomonadati</taxon>
        <taxon>Pseudomonadota</taxon>
        <taxon>Alphaproteobacteria</taxon>
        <taxon>Rhodobacterales</taxon>
        <taxon>Roseobacteraceae</taxon>
        <taxon>Rubellimicrobium</taxon>
    </lineage>
</organism>
<dbReference type="EMBL" id="JBHSNA010000013">
    <property type="protein sequence ID" value="MFC5567316.1"/>
    <property type="molecule type" value="Genomic_DNA"/>
</dbReference>
<dbReference type="Pfam" id="PF03693">
    <property type="entry name" value="ParD_antitoxin"/>
    <property type="match status" value="1"/>
</dbReference>
<dbReference type="NCBIfam" id="TIGR02606">
    <property type="entry name" value="antidote_CC2985"/>
    <property type="match status" value="1"/>
</dbReference>
<comment type="similarity">
    <text evidence="1">Belongs to the ParD antitoxin family.</text>
</comment>
<keyword evidence="2" id="KW-1277">Toxin-antitoxin system</keyword>
<dbReference type="RefSeq" id="WP_209839468.1">
    <property type="nucleotide sequence ID" value="NZ_JAGGJP010000005.1"/>
</dbReference>
<protein>
    <submittedName>
        <fullName evidence="3">Type II toxin-antitoxin system ParD family antitoxin</fullName>
    </submittedName>
</protein>
<dbReference type="Proteomes" id="UP001596056">
    <property type="component" value="Unassembled WGS sequence"/>
</dbReference>
<evidence type="ECO:0000256" key="1">
    <source>
        <dbReference type="ARBA" id="ARBA00008580"/>
    </source>
</evidence>
<dbReference type="SUPFAM" id="SSF47598">
    <property type="entry name" value="Ribbon-helix-helix"/>
    <property type="match status" value="1"/>
</dbReference>
<name>A0ABW0SEF6_9RHOB</name>
<evidence type="ECO:0000256" key="2">
    <source>
        <dbReference type="ARBA" id="ARBA00022649"/>
    </source>
</evidence>
<evidence type="ECO:0000313" key="3">
    <source>
        <dbReference type="EMBL" id="MFC5567316.1"/>
    </source>
</evidence>
<accession>A0ABW0SEF6</accession>
<keyword evidence="4" id="KW-1185">Reference proteome</keyword>
<dbReference type="InterPro" id="IPR022789">
    <property type="entry name" value="ParD"/>
</dbReference>
<gene>
    <name evidence="3" type="ORF">ACFPOC_12960</name>
</gene>